<evidence type="ECO:0000256" key="3">
    <source>
        <dbReference type="ARBA" id="ARBA00023015"/>
    </source>
</evidence>
<proteinExistence type="predicted"/>
<feature type="domain" description="Myb-like" evidence="7">
    <location>
        <begin position="62"/>
        <end position="112"/>
    </location>
</feature>
<reference evidence="9" key="1">
    <citation type="journal article" name="Plants (Basel)">
        <title>NAC and MYB Families and Lignin Biosynthesis-Related Members Identification and Expression Analysis in Melilotus albus.</title>
        <authorList>
            <person name="Chen L."/>
            <person name="Wu F."/>
            <person name="Zhang J."/>
        </authorList>
    </citation>
    <scope>NUCLEOTIDE SEQUENCE</scope>
</reference>
<dbReference type="CDD" id="cd00167">
    <property type="entry name" value="SANT"/>
    <property type="match status" value="2"/>
</dbReference>
<evidence type="ECO:0000313" key="9">
    <source>
        <dbReference type="EMBL" id="QSD99541.1"/>
    </source>
</evidence>
<keyword evidence="5" id="KW-0804">Transcription</keyword>
<dbReference type="InterPro" id="IPR009057">
    <property type="entry name" value="Homeodomain-like_sf"/>
</dbReference>
<dbReference type="Gene3D" id="1.10.10.60">
    <property type="entry name" value="Homeodomain-like"/>
    <property type="match status" value="2"/>
</dbReference>
<dbReference type="EMBL" id="MW302387">
    <property type="protein sequence ID" value="QSD99541.1"/>
    <property type="molecule type" value="Genomic_DNA"/>
</dbReference>
<dbReference type="FunFam" id="1.10.10.60:FF:000140">
    <property type="entry name" value="Myb transcription factor"/>
    <property type="match status" value="1"/>
</dbReference>
<keyword evidence="4" id="KW-0238">DNA-binding</keyword>
<evidence type="ECO:0000256" key="1">
    <source>
        <dbReference type="ARBA" id="ARBA00004123"/>
    </source>
</evidence>
<dbReference type="PANTHER" id="PTHR47997:SF87">
    <property type="entry name" value="TRANSCRIPTION FACTOR MYB26"/>
    <property type="match status" value="1"/>
</dbReference>
<sequence>MGHHSCCNKQKVKRGLWSPEEDEKLIKYITTYGHGCWSSVPKLAGLQRCGKSCRLRWINYLRPDLKRGSFSHQEAELIIELHSILGNRWAQIAKHLPGRTDNEVKNFWNSNIKKKILSHSIIPSFTTFSDIHTPYNNNIGSMESFFPITANPNVILNFNHHHHDQLYHPTSSPNLQGNFHQIDTKVDMINNHYNDNFLHIQNPTLEIVQPMSNPSPYEDSWSLDCVALHLNPNHENQISKSDTTPLNKLINPIELMEQYDQCHDLVELEATLPKLVNDQSLEDYAPEKIQSYTTSVIYPQDQNMEPIQLDYINDALMFMSSLPSSSSQTVTNPIIPLGWES</sequence>
<evidence type="ECO:0000259" key="7">
    <source>
        <dbReference type="PROSITE" id="PS50090"/>
    </source>
</evidence>
<dbReference type="GO" id="GO:0003677">
    <property type="term" value="F:DNA binding"/>
    <property type="evidence" value="ECO:0007669"/>
    <property type="project" value="UniProtKB-KW"/>
</dbReference>
<feature type="domain" description="HTH myb-type" evidence="8">
    <location>
        <begin position="9"/>
        <end position="61"/>
    </location>
</feature>
<comment type="subcellular location">
    <subcellularLocation>
        <location evidence="1">Nucleus</location>
    </subcellularLocation>
</comment>
<protein>
    <submittedName>
        <fullName evidence="9">MYB family transcription factor</fullName>
    </submittedName>
</protein>
<accession>A0A896W3A6</accession>
<feature type="domain" description="HTH myb-type" evidence="8">
    <location>
        <begin position="62"/>
        <end position="116"/>
    </location>
</feature>
<dbReference type="PROSITE" id="PS50090">
    <property type="entry name" value="MYB_LIKE"/>
    <property type="match status" value="2"/>
</dbReference>
<keyword evidence="6" id="KW-0539">Nucleus</keyword>
<organism evidence="9">
    <name type="scientific">Melilotus albus</name>
    <name type="common">White sweet clover</name>
    <name type="synonym">Melilotus officinalis subsp. albus</name>
    <dbReference type="NCBI Taxonomy" id="47082"/>
    <lineage>
        <taxon>Eukaryota</taxon>
        <taxon>Viridiplantae</taxon>
        <taxon>Streptophyta</taxon>
        <taxon>Embryophyta</taxon>
        <taxon>Tracheophyta</taxon>
        <taxon>Spermatophyta</taxon>
        <taxon>Magnoliopsida</taxon>
        <taxon>eudicotyledons</taxon>
        <taxon>Gunneridae</taxon>
        <taxon>Pentapetalae</taxon>
        <taxon>rosids</taxon>
        <taxon>fabids</taxon>
        <taxon>Fabales</taxon>
        <taxon>Fabaceae</taxon>
        <taxon>Papilionoideae</taxon>
        <taxon>50 kb inversion clade</taxon>
        <taxon>NPAAA clade</taxon>
        <taxon>Hologalegina</taxon>
        <taxon>IRL clade</taxon>
        <taxon>Trifolieae</taxon>
        <taxon>Melilotus</taxon>
    </lineage>
</organism>
<evidence type="ECO:0000256" key="6">
    <source>
        <dbReference type="ARBA" id="ARBA00023242"/>
    </source>
</evidence>
<keyword evidence="2" id="KW-0677">Repeat</keyword>
<keyword evidence="3" id="KW-0805">Transcription regulation</keyword>
<evidence type="ECO:0000259" key="8">
    <source>
        <dbReference type="PROSITE" id="PS51294"/>
    </source>
</evidence>
<dbReference type="InterPro" id="IPR017930">
    <property type="entry name" value="Myb_dom"/>
</dbReference>
<dbReference type="FunFam" id="1.10.10.60:FF:000185">
    <property type="entry name" value="MYB transcription factor"/>
    <property type="match status" value="1"/>
</dbReference>
<evidence type="ECO:0000256" key="5">
    <source>
        <dbReference type="ARBA" id="ARBA00023163"/>
    </source>
</evidence>
<dbReference type="InterPro" id="IPR001005">
    <property type="entry name" value="SANT/Myb"/>
</dbReference>
<evidence type="ECO:0000256" key="2">
    <source>
        <dbReference type="ARBA" id="ARBA00022737"/>
    </source>
</evidence>
<dbReference type="GO" id="GO:0005634">
    <property type="term" value="C:nucleus"/>
    <property type="evidence" value="ECO:0007669"/>
    <property type="project" value="UniProtKB-SubCell"/>
</dbReference>
<evidence type="ECO:0000256" key="4">
    <source>
        <dbReference type="ARBA" id="ARBA00023125"/>
    </source>
</evidence>
<dbReference type="InterPro" id="IPR051953">
    <property type="entry name" value="Plant_SW-associated_TFs"/>
</dbReference>
<name>A0A896W3A6_MELAB</name>
<dbReference type="SMART" id="SM00717">
    <property type="entry name" value="SANT"/>
    <property type="match status" value="2"/>
</dbReference>
<dbReference type="Pfam" id="PF00249">
    <property type="entry name" value="Myb_DNA-binding"/>
    <property type="match status" value="2"/>
</dbReference>
<dbReference type="SUPFAM" id="SSF46689">
    <property type="entry name" value="Homeodomain-like"/>
    <property type="match status" value="1"/>
</dbReference>
<dbReference type="PROSITE" id="PS51294">
    <property type="entry name" value="HTH_MYB"/>
    <property type="match status" value="2"/>
</dbReference>
<dbReference type="AlphaFoldDB" id="A0A896W3A6"/>
<gene>
    <name evidence="9" type="primary">EVM0026145.1</name>
</gene>
<feature type="domain" description="Myb-like" evidence="7">
    <location>
        <begin position="9"/>
        <end position="61"/>
    </location>
</feature>
<dbReference type="PANTHER" id="PTHR47997">
    <property type="entry name" value="MYB DOMAIN PROTEIN 55"/>
    <property type="match status" value="1"/>
</dbReference>